<accession>A0A9P3LM04</accession>
<reference evidence="3 4" key="1">
    <citation type="submission" date="2021-08" db="EMBL/GenBank/DDBJ databases">
        <title>Draft Genome Sequence of Phanerochaete sordida strain YK-624.</title>
        <authorList>
            <person name="Mori T."/>
            <person name="Dohra H."/>
            <person name="Suzuki T."/>
            <person name="Kawagishi H."/>
            <person name="Hirai H."/>
        </authorList>
    </citation>
    <scope>NUCLEOTIDE SEQUENCE [LARGE SCALE GENOMIC DNA]</scope>
    <source>
        <strain evidence="3 4">YK-624</strain>
    </source>
</reference>
<comment type="caution">
    <text evidence="3">The sequence shown here is derived from an EMBL/GenBank/DDBJ whole genome shotgun (WGS) entry which is preliminary data.</text>
</comment>
<feature type="domain" description="DUF6532" evidence="2">
    <location>
        <begin position="432"/>
        <end position="588"/>
    </location>
</feature>
<feature type="compositionally biased region" description="Acidic residues" evidence="1">
    <location>
        <begin position="145"/>
        <end position="156"/>
    </location>
</feature>
<feature type="compositionally biased region" description="Acidic residues" evidence="1">
    <location>
        <begin position="193"/>
        <end position="203"/>
    </location>
</feature>
<protein>
    <recommendedName>
        <fullName evidence="2">DUF6532 domain-containing protein</fullName>
    </recommendedName>
</protein>
<evidence type="ECO:0000259" key="2">
    <source>
        <dbReference type="Pfam" id="PF20149"/>
    </source>
</evidence>
<feature type="compositionally biased region" description="Polar residues" evidence="1">
    <location>
        <begin position="322"/>
        <end position="332"/>
    </location>
</feature>
<sequence>MPPAKPTSQKSSTPPADETSNLPGRMKTRASNAGKHPGRVDLENSDNEVPLAKQGARRRGTSKSKATSAPGDVDSLMAGLTKEQVLTLYSALEAKMKQDGVPQHPVSTLSEHRHKSSGSQDPSQIEPSSAATQAEDAAREKTEELQDVDEDMEDEAHEGPAPLRRAHGQVGVTDESGNLRFFTPREFGNFEPFGDEIPSDDDAQAVGHIPSRQHAQTNMTKRDGKRRASEDHADDDMAAEDNSDVMVDGFTSDITTPVRPVAKRARTNVPSRLALDWQKQVASPSMSPSLHSKQMHESALPRLSQAAATPKRYTAPVVNRPTTSTRMNQWPSKANHPRRKQRTLDRGVRKKYGFARTISHCKHILIADLQTQVGIELKTEPEPKHSGEDTSVGGTKGRKRATRTSQVPIPTDQDDTEAIWTSVIVPRFLAYVGSLKNPWDANSLKEEDAVLQTLWHDAYGEVLDDKDKLRKAREVVAQRAFDWRSKIGKAAIKAVGNYLDSSDHRTEEQRKAYYTKYCSDKNPRCLYFDEEARRGAYRADVVLQAFAAHLSLVSGREFEFGPPAGALALCAAAVERAFLMWKSGRKLSEDDRAALIKKSQANRSQAGRNITAALQVEAKKVKTFSESMWGSVTAQHLPYTTTLSDSKWAQVIDGATSSPRGVLSGTGSEELNEIEREMVLSDDEELYDDIN</sequence>
<feature type="region of interest" description="Disordered" evidence="1">
    <location>
        <begin position="379"/>
        <end position="412"/>
    </location>
</feature>
<feature type="compositionally biased region" description="Basic and acidic residues" evidence="1">
    <location>
        <begin position="220"/>
        <end position="231"/>
    </location>
</feature>
<keyword evidence="4" id="KW-1185">Reference proteome</keyword>
<evidence type="ECO:0000313" key="3">
    <source>
        <dbReference type="EMBL" id="GJF00304.1"/>
    </source>
</evidence>
<dbReference type="Proteomes" id="UP000703269">
    <property type="component" value="Unassembled WGS sequence"/>
</dbReference>
<evidence type="ECO:0000313" key="4">
    <source>
        <dbReference type="Proteomes" id="UP000703269"/>
    </source>
</evidence>
<feature type="compositionally biased region" description="Basic and acidic residues" evidence="1">
    <location>
        <begin position="379"/>
        <end position="388"/>
    </location>
</feature>
<gene>
    <name evidence="3" type="ORF">PsYK624_165880</name>
</gene>
<dbReference type="OrthoDB" id="2803003at2759"/>
<evidence type="ECO:0000256" key="1">
    <source>
        <dbReference type="SAM" id="MobiDB-lite"/>
    </source>
</evidence>
<name>A0A9P3LM04_9APHY</name>
<feature type="region of interest" description="Disordered" evidence="1">
    <location>
        <begin position="1"/>
        <end position="78"/>
    </location>
</feature>
<dbReference type="InterPro" id="IPR045341">
    <property type="entry name" value="DUF6532"/>
</dbReference>
<feature type="region of interest" description="Disordered" evidence="1">
    <location>
        <begin position="97"/>
        <end position="241"/>
    </location>
</feature>
<feature type="compositionally biased region" description="Polar residues" evidence="1">
    <location>
        <begin position="117"/>
        <end position="132"/>
    </location>
</feature>
<feature type="region of interest" description="Disordered" evidence="1">
    <location>
        <begin position="322"/>
        <end position="345"/>
    </location>
</feature>
<feature type="compositionally biased region" description="Polar residues" evidence="1">
    <location>
        <begin position="1"/>
        <end position="22"/>
    </location>
</feature>
<proteinExistence type="predicted"/>
<dbReference type="Pfam" id="PF20149">
    <property type="entry name" value="DUF6532"/>
    <property type="match status" value="1"/>
</dbReference>
<organism evidence="3 4">
    <name type="scientific">Phanerochaete sordida</name>
    <dbReference type="NCBI Taxonomy" id="48140"/>
    <lineage>
        <taxon>Eukaryota</taxon>
        <taxon>Fungi</taxon>
        <taxon>Dikarya</taxon>
        <taxon>Basidiomycota</taxon>
        <taxon>Agaricomycotina</taxon>
        <taxon>Agaricomycetes</taxon>
        <taxon>Polyporales</taxon>
        <taxon>Phanerochaetaceae</taxon>
        <taxon>Phanerochaete</taxon>
    </lineage>
</organism>
<feature type="compositionally biased region" description="Acidic residues" evidence="1">
    <location>
        <begin position="232"/>
        <end position="241"/>
    </location>
</feature>
<dbReference type="EMBL" id="BPQB01000145">
    <property type="protein sequence ID" value="GJF00304.1"/>
    <property type="molecule type" value="Genomic_DNA"/>
</dbReference>
<dbReference type="AlphaFoldDB" id="A0A9P3LM04"/>